<evidence type="ECO:0000313" key="10">
    <source>
        <dbReference type="EMBL" id="PFG17414.1"/>
    </source>
</evidence>
<reference evidence="10 11" key="1">
    <citation type="submission" date="2017-10" db="EMBL/GenBank/DDBJ databases">
        <title>Sequencing the genomes of 1000 actinobacteria strains.</title>
        <authorList>
            <person name="Klenk H.-P."/>
        </authorList>
    </citation>
    <scope>NUCLEOTIDE SEQUENCE [LARGE SCALE GENOMIC DNA]</scope>
    <source>
        <strain evidence="10 11">DSM 15597</strain>
    </source>
</reference>
<dbReference type="InterPro" id="IPR003838">
    <property type="entry name" value="ABC3_permease_C"/>
</dbReference>
<feature type="transmembrane region" description="Helical" evidence="7">
    <location>
        <begin position="350"/>
        <end position="374"/>
    </location>
</feature>
<dbReference type="AlphaFoldDB" id="A0A2A9CSL8"/>
<evidence type="ECO:0000259" key="8">
    <source>
        <dbReference type="Pfam" id="PF02687"/>
    </source>
</evidence>
<keyword evidence="2" id="KW-1003">Cell membrane</keyword>
<name>A0A2A9CSL8_9ACTN</name>
<dbReference type="EMBL" id="PDJC01000001">
    <property type="protein sequence ID" value="PFG17414.1"/>
    <property type="molecule type" value="Genomic_DNA"/>
</dbReference>
<proteinExistence type="inferred from homology"/>
<dbReference type="InterPro" id="IPR025857">
    <property type="entry name" value="MacB_PCD"/>
</dbReference>
<evidence type="ECO:0000256" key="2">
    <source>
        <dbReference type="ARBA" id="ARBA00022475"/>
    </source>
</evidence>
<feature type="domain" description="MacB-like periplasmic core" evidence="9">
    <location>
        <begin position="473"/>
        <end position="681"/>
    </location>
</feature>
<evidence type="ECO:0000259" key="9">
    <source>
        <dbReference type="Pfam" id="PF12704"/>
    </source>
</evidence>
<keyword evidence="4 7" id="KW-1133">Transmembrane helix</keyword>
<dbReference type="GO" id="GO:0005886">
    <property type="term" value="C:plasma membrane"/>
    <property type="evidence" value="ECO:0007669"/>
    <property type="project" value="UniProtKB-SubCell"/>
</dbReference>
<evidence type="ECO:0000256" key="4">
    <source>
        <dbReference type="ARBA" id="ARBA00022989"/>
    </source>
</evidence>
<evidence type="ECO:0000256" key="3">
    <source>
        <dbReference type="ARBA" id="ARBA00022692"/>
    </source>
</evidence>
<dbReference type="Proteomes" id="UP000226079">
    <property type="component" value="Unassembled WGS sequence"/>
</dbReference>
<dbReference type="InterPro" id="IPR050250">
    <property type="entry name" value="Macrolide_Exporter_MacB"/>
</dbReference>
<dbReference type="PANTHER" id="PTHR30572:SF4">
    <property type="entry name" value="ABC TRANSPORTER PERMEASE YTRF"/>
    <property type="match status" value="1"/>
</dbReference>
<dbReference type="Pfam" id="PF02687">
    <property type="entry name" value="FtsX"/>
    <property type="match status" value="2"/>
</dbReference>
<feature type="transmembrane region" description="Helical" evidence="7">
    <location>
        <begin position="253"/>
        <end position="276"/>
    </location>
</feature>
<keyword evidence="5 7" id="KW-0472">Membrane</keyword>
<feature type="transmembrane region" description="Helical" evidence="7">
    <location>
        <begin position="297"/>
        <end position="330"/>
    </location>
</feature>
<feature type="transmembrane region" description="Helical" evidence="7">
    <location>
        <begin position="421"/>
        <end position="447"/>
    </location>
</feature>
<protein>
    <submittedName>
        <fullName evidence="10">Putative ABC transport system permease protein</fullName>
    </submittedName>
</protein>
<feature type="transmembrane region" description="Helical" evidence="7">
    <location>
        <begin position="710"/>
        <end position="737"/>
    </location>
</feature>
<evidence type="ECO:0000256" key="6">
    <source>
        <dbReference type="ARBA" id="ARBA00038076"/>
    </source>
</evidence>
<gene>
    <name evidence="10" type="ORF">ATK74_1983</name>
</gene>
<feature type="transmembrane region" description="Helical" evidence="7">
    <location>
        <begin position="800"/>
        <end position="820"/>
    </location>
</feature>
<keyword evidence="11" id="KW-1185">Reference proteome</keyword>
<comment type="similarity">
    <text evidence="6">Belongs to the ABC-4 integral membrane protein family.</text>
</comment>
<comment type="caution">
    <text evidence="10">The sequence shown here is derived from an EMBL/GenBank/DDBJ whole genome shotgun (WGS) entry which is preliminary data.</text>
</comment>
<evidence type="ECO:0000313" key="11">
    <source>
        <dbReference type="Proteomes" id="UP000226079"/>
    </source>
</evidence>
<keyword evidence="3 7" id="KW-0812">Transmembrane</keyword>
<dbReference type="Pfam" id="PF12704">
    <property type="entry name" value="MacB_PCD"/>
    <property type="match status" value="2"/>
</dbReference>
<dbReference type="PANTHER" id="PTHR30572">
    <property type="entry name" value="MEMBRANE COMPONENT OF TRANSPORTER-RELATED"/>
    <property type="match status" value="1"/>
</dbReference>
<evidence type="ECO:0000256" key="7">
    <source>
        <dbReference type="SAM" id="Phobius"/>
    </source>
</evidence>
<dbReference type="RefSeq" id="WP_098460846.1">
    <property type="nucleotide sequence ID" value="NZ_PDJC01000001.1"/>
</dbReference>
<comment type="subcellular location">
    <subcellularLocation>
        <location evidence="1">Cell membrane</location>
        <topology evidence="1">Multi-pass membrane protein</topology>
    </subcellularLocation>
</comment>
<dbReference type="GO" id="GO:0022857">
    <property type="term" value="F:transmembrane transporter activity"/>
    <property type="evidence" value="ECO:0007669"/>
    <property type="project" value="TreeGrafter"/>
</dbReference>
<feature type="transmembrane region" description="Helical" evidence="7">
    <location>
        <begin position="20"/>
        <end position="39"/>
    </location>
</feature>
<evidence type="ECO:0000256" key="5">
    <source>
        <dbReference type="ARBA" id="ARBA00023136"/>
    </source>
</evidence>
<organism evidence="10 11">
    <name type="scientific">Propionicimonas paludicola</name>
    <dbReference type="NCBI Taxonomy" id="185243"/>
    <lineage>
        <taxon>Bacteria</taxon>
        <taxon>Bacillati</taxon>
        <taxon>Actinomycetota</taxon>
        <taxon>Actinomycetes</taxon>
        <taxon>Propionibacteriales</taxon>
        <taxon>Nocardioidaceae</taxon>
        <taxon>Propionicimonas</taxon>
    </lineage>
</organism>
<evidence type="ECO:0000256" key="1">
    <source>
        <dbReference type="ARBA" id="ARBA00004651"/>
    </source>
</evidence>
<feature type="domain" description="ABC3 transporter permease C-terminal" evidence="8">
    <location>
        <begin position="715"/>
        <end position="829"/>
    </location>
</feature>
<feature type="domain" description="MacB-like periplasmic core" evidence="9">
    <location>
        <begin position="19"/>
        <end position="225"/>
    </location>
</feature>
<dbReference type="OrthoDB" id="9780560at2"/>
<feature type="transmembrane region" description="Helical" evidence="7">
    <location>
        <begin position="763"/>
        <end position="788"/>
    </location>
</feature>
<feature type="transmembrane region" description="Helical" evidence="7">
    <location>
        <begin position="395"/>
        <end position="415"/>
    </location>
</feature>
<accession>A0A2A9CSL8</accession>
<feature type="domain" description="ABC3 transporter permease C-terminal" evidence="8">
    <location>
        <begin position="255"/>
        <end position="379"/>
    </location>
</feature>
<sequence>MRLTLTLAWRYLFGRGARSLLTTLAVSLGVMLTFGLNGITPAMQDAFTRNLLSSAGAVDLSVADASGQPFAADIADRVARTPGVAAVSPELQRMVILPDTSGGSVDQLTLIGVDPNLASGVRDLTVDAGRGLAAGDRAVMLVTADLAGRLNLTVGDSLAVPSATGSTKLRLVGLLAGSGVPGEDQGVIPLAEAQQLFSLSGRITSVQARAVEGSDRVALENAVKDELGTDFTVGGLSANTSLLASLQVANLTFLMFSLFALATAGFIILNSFRTVVAQRRRDIGMLRAIGARRRTILGLFLAESLLQGIVGTGLGLLLGWGMAAGFLSAIEPMASSMMHLQIAGPLFTPQTWATAVLLGLGVTVVAALVPARAAARVSPLEAMRPPVAEVSGHRIGVSTWIGLGALLVATFGLFAGTSAMVGFGAVLFLVGIALVASAVVVPVGRWFSPLLALRYPREGPIAAGNLQRNPSRSGITVTVVMLGLAAIVAMVTVVNSITVGFVGYLDRSMSANYLIIPQSIVLSQGNVAAGPQLASRVADVPGVSAVTTLRLGQARSDGGDVQVIGIDPASYLKVGDFDWNAGSSDQAVSQLRSGRWVIANGVYAAAHQLVLGQELSLETPNGTRSYLLAGIGNDYLNAKLATLYTSQANLARDFNVGSDLMVMANQDAAADPTQVQAALQRITDAYPAFRLYQSSAWKADQLAIFNTSMIFFDVLIAALALPSLLALINTMAISVLARTREIGMLRAVGATRRQVRRMITAESVLLSVIGTVLGVAAGLWLGFAMVLAMGSVGWQMPFSFPWTGIAVAVVVGLVFGVLAARGPARNASRLAVVTALHQE</sequence>
<feature type="transmembrane region" description="Helical" evidence="7">
    <location>
        <begin position="475"/>
        <end position="505"/>
    </location>
</feature>